<sequence>MKPLRAAPKYQFNSDLRSAGFILNTKNYDYRDVFFVKTVG</sequence>
<reference evidence="1 2" key="1">
    <citation type="submission" date="2016-07" db="EMBL/GenBank/DDBJ databases">
        <title>Genome sequencing of Vibrio scophthalmi strain VS-05, an isolated from Paralichthys olivaceus.</title>
        <authorList>
            <person name="Han H.-J."/>
        </authorList>
    </citation>
    <scope>NUCLEOTIDE SEQUENCE [LARGE SCALE GENOMIC DNA]</scope>
    <source>
        <strain evidence="1 2">VS-05</strain>
    </source>
</reference>
<accession>A0A1C7F7K7</accession>
<gene>
    <name evidence="1" type="ORF">VSVS05_00239</name>
</gene>
<evidence type="ECO:0000313" key="1">
    <source>
        <dbReference type="EMBL" id="ANU35383.1"/>
    </source>
</evidence>
<name>A0A1C7F7K7_9VIBR</name>
<proteinExistence type="predicted"/>
<dbReference type="Proteomes" id="UP000092528">
    <property type="component" value="Chromosome 1"/>
</dbReference>
<dbReference type="EMBL" id="CP016414">
    <property type="protein sequence ID" value="ANU35383.1"/>
    <property type="molecule type" value="Genomic_DNA"/>
</dbReference>
<keyword evidence="2" id="KW-1185">Reference proteome</keyword>
<organism evidence="1 2">
    <name type="scientific">Vibrio scophthalmi</name>
    <dbReference type="NCBI Taxonomy" id="45658"/>
    <lineage>
        <taxon>Bacteria</taxon>
        <taxon>Pseudomonadati</taxon>
        <taxon>Pseudomonadota</taxon>
        <taxon>Gammaproteobacteria</taxon>
        <taxon>Vibrionales</taxon>
        <taxon>Vibrionaceae</taxon>
        <taxon>Vibrio</taxon>
    </lineage>
</organism>
<evidence type="ECO:0000313" key="2">
    <source>
        <dbReference type="Proteomes" id="UP000092528"/>
    </source>
</evidence>
<dbReference type="AlphaFoldDB" id="A0A1C7F7K7"/>
<protein>
    <submittedName>
        <fullName evidence="1">Uncharacterized protein</fullName>
    </submittedName>
</protein>